<organism evidence="2 3">
    <name type="scientific">Hydrogenibacillus schlegelii</name>
    <name type="common">Bacillus schlegelii</name>
    <dbReference type="NCBI Taxonomy" id="1484"/>
    <lineage>
        <taxon>Bacteria</taxon>
        <taxon>Bacillati</taxon>
        <taxon>Bacillota</taxon>
        <taxon>Bacilli</taxon>
        <taxon>Bacillales</taxon>
        <taxon>Bacillales Family X. Incertae Sedis</taxon>
        <taxon>Hydrogenibacillus</taxon>
    </lineage>
</organism>
<name>A0A947G8B5_HYDSH</name>
<evidence type="ECO:0000256" key="1">
    <source>
        <dbReference type="SAM" id="MobiDB-lite"/>
    </source>
</evidence>
<evidence type="ECO:0000313" key="2">
    <source>
        <dbReference type="EMBL" id="MBT9281181.1"/>
    </source>
</evidence>
<proteinExistence type="predicted"/>
<evidence type="ECO:0008006" key="4">
    <source>
        <dbReference type="Google" id="ProtNLM"/>
    </source>
</evidence>
<reference evidence="2" key="1">
    <citation type="journal article" date="2021" name="Microbiology">
        <title>Metagenomic Analysis of the Microbial Community in the Underground Coal Fire Area (Kemerovo Region, Russia) Revealed Predominance of Thermophilic Members of the Phyla Deinococcus-thermus, Aquificae, and Firmicutes.</title>
        <authorList>
            <person name="Kadnikov V."/>
            <person name="Mardanov A.V."/>
            <person name="Beletsky A.V."/>
            <person name="Karnachuk O.V."/>
            <person name="Ravin N.V."/>
        </authorList>
    </citation>
    <scope>NUCLEOTIDE SEQUENCE</scope>
    <source>
        <strain evidence="2">RBS10-49</strain>
    </source>
</reference>
<gene>
    <name evidence="2" type="ORF">KM312_00695</name>
</gene>
<accession>A0A947G8B5</accession>
<feature type="region of interest" description="Disordered" evidence="1">
    <location>
        <begin position="1"/>
        <end position="21"/>
    </location>
</feature>
<evidence type="ECO:0000313" key="3">
    <source>
        <dbReference type="Proteomes" id="UP000748108"/>
    </source>
</evidence>
<dbReference type="EMBL" id="JAHHQF010000034">
    <property type="protein sequence ID" value="MBT9281181.1"/>
    <property type="molecule type" value="Genomic_DNA"/>
</dbReference>
<feature type="non-terminal residue" evidence="2">
    <location>
        <position position="21"/>
    </location>
</feature>
<comment type="caution">
    <text evidence="2">The sequence shown here is derived from an EMBL/GenBank/DDBJ whole genome shotgun (WGS) entry which is preliminary data.</text>
</comment>
<dbReference type="AlphaFoldDB" id="A0A947G8B5"/>
<protein>
    <recommendedName>
        <fullName evidence="4">Peptidoglycan binding-like domain-containing protein</fullName>
    </recommendedName>
</protein>
<dbReference type="Proteomes" id="UP000748108">
    <property type="component" value="Unassembled WGS sequence"/>
</dbReference>
<sequence length="21" mass="2184">MLVSAGYKVSVDGKFGPQTEA</sequence>